<name>A0A955LW98_UNCKA</name>
<dbReference type="Proteomes" id="UP000699691">
    <property type="component" value="Unassembled WGS sequence"/>
</dbReference>
<evidence type="ECO:0000313" key="2">
    <source>
        <dbReference type="Proteomes" id="UP000699691"/>
    </source>
</evidence>
<organism evidence="1 2">
    <name type="scientific">candidate division WWE3 bacterium</name>
    <dbReference type="NCBI Taxonomy" id="2053526"/>
    <lineage>
        <taxon>Bacteria</taxon>
        <taxon>Katanobacteria</taxon>
    </lineage>
</organism>
<reference evidence="1" key="1">
    <citation type="submission" date="2020-04" db="EMBL/GenBank/DDBJ databases">
        <authorList>
            <person name="Zhang T."/>
        </authorList>
    </citation>
    <scope>NUCLEOTIDE SEQUENCE</scope>
    <source>
        <strain evidence="1">HKST-UBA02</strain>
    </source>
</reference>
<dbReference type="AlphaFoldDB" id="A0A955LW98"/>
<protein>
    <submittedName>
        <fullName evidence="1">Uncharacterized protein</fullName>
    </submittedName>
</protein>
<comment type="caution">
    <text evidence="1">The sequence shown here is derived from an EMBL/GenBank/DDBJ whole genome shotgun (WGS) entry which is preliminary data.</text>
</comment>
<dbReference type="EMBL" id="JAGQKY010000198">
    <property type="protein sequence ID" value="MCA9397924.1"/>
    <property type="molecule type" value="Genomic_DNA"/>
</dbReference>
<proteinExistence type="predicted"/>
<reference evidence="1" key="2">
    <citation type="journal article" date="2021" name="Microbiome">
        <title>Successional dynamics and alternative stable states in a saline activated sludge microbial community over 9 years.</title>
        <authorList>
            <person name="Wang Y."/>
            <person name="Ye J."/>
            <person name="Ju F."/>
            <person name="Liu L."/>
            <person name="Boyd J.A."/>
            <person name="Deng Y."/>
            <person name="Parks D.H."/>
            <person name="Jiang X."/>
            <person name="Yin X."/>
            <person name="Woodcroft B.J."/>
            <person name="Tyson G.W."/>
            <person name="Hugenholtz P."/>
            <person name="Polz M.F."/>
            <person name="Zhang T."/>
        </authorList>
    </citation>
    <scope>NUCLEOTIDE SEQUENCE</scope>
    <source>
        <strain evidence="1">HKST-UBA02</strain>
    </source>
</reference>
<gene>
    <name evidence="1" type="ORF">KC573_03765</name>
</gene>
<evidence type="ECO:0000313" key="1">
    <source>
        <dbReference type="EMBL" id="MCA9397924.1"/>
    </source>
</evidence>
<accession>A0A955LW98</accession>
<sequence>GQSKTDSSNDTKSGGVPVAFGLPSLLGSIKESVLGTESVTDATGEVTSGVATTQPVYRPTIDTTGVARAAIDLAGLNPFKLIAVAGFLVYANLGLKKKIISL</sequence>
<feature type="non-terminal residue" evidence="1">
    <location>
        <position position="1"/>
    </location>
</feature>